<dbReference type="CDD" id="cd16935">
    <property type="entry name" value="HATPase_AgrC-ComD-like"/>
    <property type="match status" value="1"/>
</dbReference>
<keyword evidence="1" id="KW-1133">Transmembrane helix</keyword>
<name>A0A645DEF2_9ZZZZ</name>
<feature type="transmembrane region" description="Helical" evidence="1">
    <location>
        <begin position="6"/>
        <end position="23"/>
    </location>
</feature>
<protein>
    <recommendedName>
        <fullName evidence="2">Sensor histidine kinase NatK-like C-terminal domain-containing protein</fullName>
    </recommendedName>
</protein>
<dbReference type="InterPro" id="IPR032834">
    <property type="entry name" value="NatK-like_C"/>
</dbReference>
<organism evidence="3">
    <name type="scientific">bioreactor metagenome</name>
    <dbReference type="NCBI Taxonomy" id="1076179"/>
    <lineage>
        <taxon>unclassified sequences</taxon>
        <taxon>metagenomes</taxon>
        <taxon>ecological metagenomes</taxon>
    </lineage>
</organism>
<dbReference type="AlphaFoldDB" id="A0A645DEF2"/>
<feature type="transmembrane region" description="Helical" evidence="1">
    <location>
        <begin position="154"/>
        <end position="172"/>
    </location>
</feature>
<dbReference type="Gene3D" id="3.30.565.10">
    <property type="entry name" value="Histidine kinase-like ATPase, C-terminal domain"/>
    <property type="match status" value="1"/>
</dbReference>
<keyword evidence="1" id="KW-0472">Membrane</keyword>
<proteinExistence type="predicted"/>
<dbReference type="Pfam" id="PF14501">
    <property type="entry name" value="HATPase_c_5"/>
    <property type="match status" value="1"/>
</dbReference>
<gene>
    <name evidence="3" type="ORF">SDC9_134739</name>
</gene>
<dbReference type="InterPro" id="IPR036890">
    <property type="entry name" value="HATPase_C_sf"/>
</dbReference>
<sequence>MELVGALFVYIWLIMVGVQSYGLNEELVNHVFAILIFLILAPLFEGSLAKKLFIYLSGWMFSIVFFTFSTVFSMLLSPQDVVRQHEICVLVYLFLLVGFFIVLRTFLQDTLERLFSALEDNLPPLLLIYPAIILIVFLIGLRPSNYMVKADSNATFYLLFMMTTAVVYVLLLKNLVDISERHHAEDELHFAKQLVTEQRQHYTQLLESIDNMRVLRHDFTLHVQAVLGMQDKTEVDRYLGQLVKRYDVSVITMCENQAINEIMNRIRVLCEKRGITLRVDLDIRQTIPIDDLTLCVVIGNMMQNAMEACDRIYDNRFIDITARFTVDRLMLLMENSFDGVVSKKGERLLSRKKDGGLGLVSLRRILTHDGDDLSMHYTDTVFTTMVTIMARE</sequence>
<keyword evidence="1" id="KW-0812">Transmembrane</keyword>
<feature type="transmembrane region" description="Helical" evidence="1">
    <location>
        <begin position="126"/>
        <end position="142"/>
    </location>
</feature>
<feature type="domain" description="Sensor histidine kinase NatK-like C-terminal" evidence="2">
    <location>
        <begin position="292"/>
        <end position="388"/>
    </location>
</feature>
<feature type="transmembrane region" description="Helical" evidence="1">
    <location>
        <begin position="30"/>
        <end position="48"/>
    </location>
</feature>
<comment type="caution">
    <text evidence="3">The sequence shown here is derived from an EMBL/GenBank/DDBJ whole genome shotgun (WGS) entry which is preliminary data.</text>
</comment>
<dbReference type="PANTHER" id="PTHR40448">
    <property type="entry name" value="TWO-COMPONENT SENSOR HISTIDINE KINASE"/>
    <property type="match status" value="1"/>
</dbReference>
<dbReference type="EMBL" id="VSSQ01035432">
    <property type="protein sequence ID" value="MPM87639.1"/>
    <property type="molecule type" value="Genomic_DNA"/>
</dbReference>
<evidence type="ECO:0000259" key="2">
    <source>
        <dbReference type="Pfam" id="PF14501"/>
    </source>
</evidence>
<dbReference type="PANTHER" id="PTHR40448:SF1">
    <property type="entry name" value="TWO-COMPONENT SENSOR HISTIDINE KINASE"/>
    <property type="match status" value="1"/>
</dbReference>
<dbReference type="GO" id="GO:0042802">
    <property type="term" value="F:identical protein binding"/>
    <property type="evidence" value="ECO:0007669"/>
    <property type="project" value="TreeGrafter"/>
</dbReference>
<feature type="transmembrane region" description="Helical" evidence="1">
    <location>
        <begin position="87"/>
        <end position="106"/>
    </location>
</feature>
<accession>A0A645DEF2</accession>
<evidence type="ECO:0000256" key="1">
    <source>
        <dbReference type="SAM" id="Phobius"/>
    </source>
</evidence>
<evidence type="ECO:0000313" key="3">
    <source>
        <dbReference type="EMBL" id="MPM87639.1"/>
    </source>
</evidence>
<reference evidence="3" key="1">
    <citation type="submission" date="2019-08" db="EMBL/GenBank/DDBJ databases">
        <authorList>
            <person name="Kucharzyk K."/>
            <person name="Murdoch R.W."/>
            <person name="Higgins S."/>
            <person name="Loffler F."/>
        </authorList>
    </citation>
    <scope>NUCLEOTIDE SEQUENCE</scope>
</reference>
<dbReference type="SUPFAM" id="SSF55874">
    <property type="entry name" value="ATPase domain of HSP90 chaperone/DNA topoisomerase II/histidine kinase"/>
    <property type="match status" value="1"/>
</dbReference>
<feature type="transmembrane region" description="Helical" evidence="1">
    <location>
        <begin position="54"/>
        <end position="75"/>
    </location>
</feature>